<keyword evidence="3" id="KW-1185">Reference proteome</keyword>
<evidence type="ECO:0000313" key="3">
    <source>
        <dbReference type="Proteomes" id="UP001558632"/>
    </source>
</evidence>
<sequence>HFCQNIEKYASRNCARNVKSIFPGLNRLCCFGC</sequence>
<protein>
    <submittedName>
        <fullName evidence="1">Chromosomal replication initiator protein DnaA</fullName>
    </submittedName>
</protein>
<name>A0ABR3KIZ2_TRISP</name>
<reference evidence="1" key="1">
    <citation type="submission" date="2024-06" db="EMBL/GenBank/DDBJ databases">
        <authorList>
            <person name="Korhonen P.K."/>
            <person name="La Rosa G."/>
            <person name="Gomez-Morales M.A."/>
            <person name="Tosini F."/>
            <person name="Sumanam S."/>
            <person name="Young N.D."/>
            <person name="Chang B.C."/>
            <person name="Gasser R.B."/>
        </authorList>
    </citation>
    <scope>NUCLEOTIDE SEQUENCE</scope>
    <source>
        <strain evidence="1">ISS534</strain>
    </source>
</reference>
<dbReference type="Proteomes" id="UP001558632">
    <property type="component" value="Unassembled WGS sequence"/>
</dbReference>
<dbReference type="EMBL" id="JBEUSY010000265">
    <property type="protein sequence ID" value="KAL1239872.1"/>
    <property type="molecule type" value="Genomic_DNA"/>
</dbReference>
<comment type="caution">
    <text evidence="1">The sequence shown here is derived from an EMBL/GenBank/DDBJ whole genome shotgun (WGS) entry which is preliminary data.</text>
</comment>
<organism evidence="1 3">
    <name type="scientific">Trichinella spiralis</name>
    <name type="common">Trichina worm</name>
    <dbReference type="NCBI Taxonomy" id="6334"/>
    <lineage>
        <taxon>Eukaryota</taxon>
        <taxon>Metazoa</taxon>
        <taxon>Ecdysozoa</taxon>
        <taxon>Nematoda</taxon>
        <taxon>Enoplea</taxon>
        <taxon>Dorylaimia</taxon>
        <taxon>Trichinellida</taxon>
        <taxon>Trichinellidae</taxon>
        <taxon>Trichinella</taxon>
    </lineage>
</organism>
<evidence type="ECO:0000313" key="2">
    <source>
        <dbReference type="EMBL" id="KAL1242152.1"/>
    </source>
</evidence>
<evidence type="ECO:0000313" key="1">
    <source>
        <dbReference type="EMBL" id="KAL1239872.1"/>
    </source>
</evidence>
<feature type="non-terminal residue" evidence="1">
    <location>
        <position position="1"/>
    </location>
</feature>
<reference evidence="1 3" key="2">
    <citation type="submission" date="2024-07" db="EMBL/GenBank/DDBJ databases">
        <title>Enhanced genomic and transcriptomic resources for Trichinella pseudospiralis and T. spiralis underpin the discovery of pronounced molecular differences between stages and species.</title>
        <authorList>
            <person name="Pasi K.K."/>
            <person name="La Rosa G."/>
            <person name="Gomez-Morales M.A."/>
            <person name="Tosini F."/>
            <person name="Sumanam S."/>
            <person name="Young N.D."/>
            <person name="Chang B.C."/>
            <person name="Robin G.B."/>
        </authorList>
    </citation>
    <scope>NUCLEOTIDE SEQUENCE [LARGE SCALE GENOMIC DNA]</scope>
    <source>
        <strain evidence="1">ISS534</strain>
    </source>
</reference>
<proteinExistence type="predicted"/>
<accession>A0ABR3KIZ2</accession>
<gene>
    <name evidence="1" type="ORF">TSPI_10249</name>
    <name evidence="2" type="ORF">TSPI_10259</name>
</gene>
<dbReference type="EMBL" id="JBEUSY010000221">
    <property type="protein sequence ID" value="KAL1242152.1"/>
    <property type="molecule type" value="Genomic_DNA"/>
</dbReference>